<evidence type="ECO:0000256" key="8">
    <source>
        <dbReference type="ARBA" id="ARBA00022475"/>
    </source>
</evidence>
<dbReference type="NCBIfam" id="NF008643">
    <property type="entry name" value="PRK11636.1"/>
    <property type="match status" value="1"/>
</dbReference>
<dbReference type="GO" id="GO:0009252">
    <property type="term" value="P:peptidoglycan biosynthetic process"/>
    <property type="evidence" value="ECO:0007669"/>
    <property type="project" value="UniProtKB-KW"/>
</dbReference>
<dbReference type="Gene3D" id="3.40.710.10">
    <property type="entry name" value="DD-peptidase/beta-lactamase superfamily"/>
    <property type="match status" value="2"/>
</dbReference>
<evidence type="ECO:0000259" key="30">
    <source>
        <dbReference type="Pfam" id="PF00912"/>
    </source>
</evidence>
<evidence type="ECO:0000256" key="20">
    <source>
        <dbReference type="ARBA" id="ARBA00023136"/>
    </source>
</evidence>
<dbReference type="FunFam" id="3.40.710.10:FF:000010">
    <property type="entry name" value="Penicillin-binding protein 1A"/>
    <property type="match status" value="1"/>
</dbReference>
<dbReference type="SUPFAM" id="SSF56601">
    <property type="entry name" value="beta-lactamase/transpeptidase-like"/>
    <property type="match status" value="1"/>
</dbReference>
<keyword evidence="10 32" id="KW-0121">Carboxypeptidase</keyword>
<feature type="domain" description="Glycosyl transferase family 51" evidence="30">
    <location>
        <begin position="55"/>
        <end position="229"/>
    </location>
</feature>
<dbReference type="PANTHER" id="PTHR32282">
    <property type="entry name" value="BINDING PROTEIN TRANSPEPTIDASE, PUTATIVE-RELATED"/>
    <property type="match status" value="1"/>
</dbReference>
<evidence type="ECO:0000256" key="17">
    <source>
        <dbReference type="ARBA" id="ARBA00022968"/>
    </source>
</evidence>
<dbReference type="InterPro" id="IPR036950">
    <property type="entry name" value="PBP_transglycosylase"/>
</dbReference>
<evidence type="ECO:0000256" key="9">
    <source>
        <dbReference type="ARBA" id="ARBA00022519"/>
    </source>
</evidence>
<keyword evidence="20" id="KW-0472">Membrane</keyword>
<dbReference type="Gene3D" id="1.10.3810.10">
    <property type="entry name" value="Biosynthetic peptidoglycan transglycosylase-like"/>
    <property type="match status" value="1"/>
</dbReference>
<dbReference type="Pfam" id="PF00912">
    <property type="entry name" value="Transgly"/>
    <property type="match status" value="1"/>
</dbReference>
<dbReference type="GO" id="GO:0046677">
    <property type="term" value="P:response to antibiotic"/>
    <property type="evidence" value="ECO:0007669"/>
    <property type="project" value="UniProtKB-KW"/>
</dbReference>
<dbReference type="RefSeq" id="WP_350261223.1">
    <property type="nucleotide sequence ID" value="NZ_CP158292.1"/>
</dbReference>
<evidence type="ECO:0000256" key="18">
    <source>
        <dbReference type="ARBA" id="ARBA00022984"/>
    </source>
</evidence>
<organism evidence="32">
    <name type="scientific">Pantoea sp. BJ2</name>
    <dbReference type="NCBI Taxonomy" id="3141322"/>
    <lineage>
        <taxon>Bacteria</taxon>
        <taxon>Pseudomonadati</taxon>
        <taxon>Pseudomonadota</taxon>
        <taxon>Gammaproteobacteria</taxon>
        <taxon>Enterobacterales</taxon>
        <taxon>Erwiniaceae</taxon>
        <taxon>Pantoea</taxon>
    </lineage>
</organism>
<gene>
    <name evidence="32" type="primary">mrcA</name>
    <name evidence="32" type="ORF">AAF463_17985</name>
</gene>
<evidence type="ECO:0000256" key="1">
    <source>
        <dbReference type="ARBA" id="ARBA00002624"/>
    </source>
</evidence>
<keyword evidence="19" id="KW-1133">Transmembrane helix</keyword>
<evidence type="ECO:0000256" key="23">
    <source>
        <dbReference type="ARBA" id="ARBA00023316"/>
    </source>
</evidence>
<evidence type="ECO:0000256" key="4">
    <source>
        <dbReference type="ARBA" id="ARBA00007090"/>
    </source>
</evidence>
<feature type="compositionally biased region" description="Polar residues" evidence="28">
    <location>
        <begin position="637"/>
        <end position="650"/>
    </location>
</feature>
<keyword evidence="14" id="KW-0812">Transmembrane</keyword>
<dbReference type="GO" id="GO:0071555">
    <property type="term" value="P:cell wall organization"/>
    <property type="evidence" value="ECO:0007669"/>
    <property type="project" value="UniProtKB-KW"/>
</dbReference>
<dbReference type="GO" id="GO:0008955">
    <property type="term" value="F:peptidoglycan glycosyltransferase activity"/>
    <property type="evidence" value="ECO:0007669"/>
    <property type="project" value="UniProtKB-EC"/>
</dbReference>
<dbReference type="NCBIfam" id="TIGR02074">
    <property type="entry name" value="PBP_1a_fam"/>
    <property type="match status" value="1"/>
</dbReference>
<evidence type="ECO:0000256" key="28">
    <source>
        <dbReference type="SAM" id="MobiDB-lite"/>
    </source>
</evidence>
<keyword evidence="21" id="KW-0046">Antibiotic resistance</keyword>
<comment type="subcellular location">
    <subcellularLocation>
        <location evidence="2">Cell inner membrane</location>
        <topology evidence="2">Single-pass type II membrane protein</topology>
    </subcellularLocation>
</comment>
<comment type="similarity">
    <text evidence="4">In the C-terminal section; belongs to the transpeptidase family.</text>
</comment>
<feature type="domain" description="Penicillin-binding protein OB-like" evidence="31">
    <location>
        <begin position="316"/>
        <end position="425"/>
    </location>
</feature>
<dbReference type="GO" id="GO:0030288">
    <property type="term" value="C:outer membrane-bounded periplasmic space"/>
    <property type="evidence" value="ECO:0007669"/>
    <property type="project" value="TreeGrafter"/>
</dbReference>
<evidence type="ECO:0000256" key="6">
    <source>
        <dbReference type="ARBA" id="ARBA00012448"/>
    </source>
</evidence>
<dbReference type="GO" id="GO:0008658">
    <property type="term" value="F:penicillin binding"/>
    <property type="evidence" value="ECO:0007669"/>
    <property type="project" value="InterPro"/>
</dbReference>
<dbReference type="InterPro" id="IPR023346">
    <property type="entry name" value="Lysozyme-like_dom_sf"/>
</dbReference>
<evidence type="ECO:0000256" key="5">
    <source>
        <dbReference type="ARBA" id="ARBA00007739"/>
    </source>
</evidence>
<dbReference type="FunFam" id="3.40.710.10:FF:000013">
    <property type="entry name" value="Penicillin-binding protein 1A"/>
    <property type="match status" value="1"/>
</dbReference>
<dbReference type="Pfam" id="PF17092">
    <property type="entry name" value="PCB_OB"/>
    <property type="match status" value="1"/>
</dbReference>
<comment type="pathway">
    <text evidence="3">Cell wall biogenesis; peptidoglycan biosynthesis.</text>
</comment>
<evidence type="ECO:0000256" key="12">
    <source>
        <dbReference type="ARBA" id="ARBA00022676"/>
    </source>
</evidence>
<name>A0AAU7TUT7_9GAMM</name>
<dbReference type="GO" id="GO:0006508">
    <property type="term" value="P:proteolysis"/>
    <property type="evidence" value="ECO:0007669"/>
    <property type="project" value="UniProtKB-KW"/>
</dbReference>
<dbReference type="Pfam" id="PF00905">
    <property type="entry name" value="Transpeptidase"/>
    <property type="match status" value="1"/>
</dbReference>
<dbReference type="InterPro" id="IPR031376">
    <property type="entry name" value="PCB_OB"/>
</dbReference>
<evidence type="ECO:0000256" key="3">
    <source>
        <dbReference type="ARBA" id="ARBA00004752"/>
    </source>
</evidence>
<evidence type="ECO:0000256" key="11">
    <source>
        <dbReference type="ARBA" id="ARBA00022670"/>
    </source>
</evidence>
<evidence type="ECO:0000256" key="2">
    <source>
        <dbReference type="ARBA" id="ARBA00004249"/>
    </source>
</evidence>
<reference evidence="32" key="1">
    <citation type="submission" date="2024-06" db="EMBL/GenBank/DDBJ databases">
        <title>Multiomics insights into the TNT degradation mechanism by Pantoea sp. BJ2 isolated from an ammunition destruction site.</title>
        <authorList>
            <person name="Luo J."/>
        </authorList>
    </citation>
    <scope>NUCLEOTIDE SEQUENCE</scope>
    <source>
        <strain evidence="32">BJ2</strain>
    </source>
</reference>
<keyword evidence="23" id="KW-0961">Cell wall biogenesis/degradation</keyword>
<evidence type="ECO:0000256" key="27">
    <source>
        <dbReference type="ARBA" id="ARBA00060592"/>
    </source>
</evidence>
<keyword evidence="16" id="KW-0133">Cell shape</keyword>
<keyword evidence="15 32" id="KW-0378">Hydrolase</keyword>
<comment type="catalytic activity">
    <reaction evidence="24">
        <text>Preferential cleavage: (Ac)2-L-Lys-D-Ala-|-D-Ala. Also transpeptidation of peptidyl-alanyl moieties that are N-acyl substituents of D-alanine.</text>
        <dbReference type="EC" id="3.4.16.4"/>
    </reaction>
</comment>
<comment type="pathway">
    <text evidence="27">Glycan biosynthesis.</text>
</comment>
<evidence type="ECO:0000256" key="24">
    <source>
        <dbReference type="ARBA" id="ARBA00034000"/>
    </source>
</evidence>
<keyword evidence="11" id="KW-0645">Protease</keyword>
<sequence length="846" mass="92954">MKFVKYLLILAVCCILLGAGTVYGLYKYIEPQLPDVNTLKDVRLQTPMQVYSADGDLIAQYGEKRRVPLTLQQMPPELIKAFIATEDSRFYEHHGVDPVGIFRAASIALMSGHASQGASTITQQLARNFFLSPERTLMRKIKEAFLAIRIEQLLSKDEILELYLNKIYLGYRAYGVGAAAQVYFGKPIDQLSLSEMAMIAGLPKAPSTFNPLYSHTRALARRNVVLARMLDQNYITQQQYNEARNSPLTASYHGPEIAFSAPYLSEMVRQEMVKRYGDKAYEDGYKVYTTVTRHLQEAAQQAVRNNVMAYDMRHGYRGPTNVLWKVGEASWDQIRIQNALKNLPTYGPLNAAVITSASADHATAMLKDGSSVTLNMAGVRWARAYKSDTLQGPTPRSVTQVLQTGQQIWVRKVNDDWWLGQVPAVNSALVSLNPEDGAVRALVGGFDFNQSMFNRATQALRQVGSNIKPFLYTAAMDRGLTLASILNDVPISRWDAGAGADWRPKNSPPTYAGPIRLRQGLGESKNVVMVRAMRAMGVDYAAEYLQRFGFPAQNIVHTESLALGAASFTPMQVVRGYAVMANGGFLVDPYFIAKIENEQGGVIFEEKPKIACPQCNLPVIYGDTKKSVALNEESVENVATSDQSQNQTVPQPELEQVPAQPGGEQQYAPHVINTPLSFLIKSALNTNIFGEPGWMGTGWRAGRDLKRNDIGGKTGTTNSSKDAWFSGYGPGVVTSVWIGFDDSRALGRSTMSGAIPDQISGYEGGAKSAQPAWDDYMKSALEGVPVQPLTPPDGVVTVNIDRGTGKLANGGNSRQEYFINGTQPTEYSVHDVGTTLMDNGESHELF</sequence>
<dbReference type="EMBL" id="CP158292">
    <property type="protein sequence ID" value="XBV44456.1"/>
    <property type="molecule type" value="Genomic_DNA"/>
</dbReference>
<dbReference type="InterPro" id="IPR001460">
    <property type="entry name" value="PCN-bd_Tpept"/>
</dbReference>
<evidence type="ECO:0000256" key="15">
    <source>
        <dbReference type="ARBA" id="ARBA00022801"/>
    </source>
</evidence>
<comment type="catalytic activity">
    <reaction evidence="26">
        <text>[GlcNAc-(1-&gt;4)-Mur2Ac(oyl-L-Ala-gamma-D-Glu-L-Lys-D-Ala-D-Ala)](n)-di-trans,octa-cis-undecaprenyl diphosphate + beta-D-GlcNAc-(1-&gt;4)-Mur2Ac(oyl-L-Ala-gamma-D-Glu-L-Lys-D-Ala-D-Ala)-di-trans,octa-cis-undecaprenyl diphosphate = [GlcNAc-(1-&gt;4)-Mur2Ac(oyl-L-Ala-gamma-D-Glu-L-Lys-D-Ala-D-Ala)](n+1)-di-trans,octa-cis-undecaprenyl diphosphate + di-trans,octa-cis-undecaprenyl diphosphate + H(+)</text>
        <dbReference type="Rhea" id="RHEA:23708"/>
        <dbReference type="Rhea" id="RHEA-COMP:9602"/>
        <dbReference type="Rhea" id="RHEA-COMP:9603"/>
        <dbReference type="ChEBI" id="CHEBI:15378"/>
        <dbReference type="ChEBI" id="CHEBI:58405"/>
        <dbReference type="ChEBI" id="CHEBI:60033"/>
        <dbReference type="ChEBI" id="CHEBI:78435"/>
        <dbReference type="EC" id="2.4.99.28"/>
    </reaction>
</comment>
<evidence type="ECO:0000259" key="29">
    <source>
        <dbReference type="Pfam" id="PF00905"/>
    </source>
</evidence>
<evidence type="ECO:0000256" key="19">
    <source>
        <dbReference type="ARBA" id="ARBA00022989"/>
    </source>
</evidence>
<feature type="domain" description="Penicillin-binding protein transpeptidase" evidence="29">
    <location>
        <begin position="429"/>
        <end position="605"/>
    </location>
</feature>
<accession>A0AAU7TUT7</accession>
<evidence type="ECO:0000256" key="7">
    <source>
        <dbReference type="ARBA" id="ARBA00018638"/>
    </source>
</evidence>
<dbReference type="InterPro" id="IPR012338">
    <property type="entry name" value="Beta-lactam/transpept-like"/>
</dbReference>
<evidence type="ECO:0000256" key="21">
    <source>
        <dbReference type="ARBA" id="ARBA00023251"/>
    </source>
</evidence>
<proteinExistence type="inferred from homology"/>
<dbReference type="InterPro" id="IPR050396">
    <property type="entry name" value="Glycosyltr_51/Transpeptidase"/>
</dbReference>
<dbReference type="GO" id="GO:0008360">
    <property type="term" value="P:regulation of cell shape"/>
    <property type="evidence" value="ECO:0007669"/>
    <property type="project" value="UniProtKB-KW"/>
</dbReference>
<evidence type="ECO:0000256" key="13">
    <source>
        <dbReference type="ARBA" id="ARBA00022679"/>
    </source>
</evidence>
<dbReference type="EC" id="2.4.99.28" evidence="25"/>
<dbReference type="GO" id="GO:0009002">
    <property type="term" value="F:serine-type D-Ala-D-Ala carboxypeptidase activity"/>
    <property type="evidence" value="ECO:0007669"/>
    <property type="project" value="UniProtKB-EC"/>
</dbReference>
<dbReference type="PANTHER" id="PTHR32282:SF27">
    <property type="entry name" value="PENICILLIN-BINDING PROTEIN 1A"/>
    <property type="match status" value="1"/>
</dbReference>
<evidence type="ECO:0000256" key="10">
    <source>
        <dbReference type="ARBA" id="ARBA00022645"/>
    </source>
</evidence>
<keyword evidence="12" id="KW-0328">Glycosyltransferase</keyword>
<dbReference type="GO" id="GO:0005886">
    <property type="term" value="C:plasma membrane"/>
    <property type="evidence" value="ECO:0007669"/>
    <property type="project" value="UniProtKB-SubCell"/>
</dbReference>
<dbReference type="EC" id="3.4.16.4" evidence="6"/>
<evidence type="ECO:0000256" key="14">
    <source>
        <dbReference type="ARBA" id="ARBA00022692"/>
    </source>
</evidence>
<evidence type="ECO:0000256" key="25">
    <source>
        <dbReference type="ARBA" id="ARBA00044770"/>
    </source>
</evidence>
<keyword evidence="9" id="KW-0997">Cell inner membrane</keyword>
<evidence type="ECO:0000256" key="22">
    <source>
        <dbReference type="ARBA" id="ARBA00023268"/>
    </source>
</evidence>
<dbReference type="FunFam" id="1.10.3810.10:FF:000003">
    <property type="entry name" value="Penicillin-binding protein 1a"/>
    <property type="match status" value="1"/>
</dbReference>
<evidence type="ECO:0000256" key="16">
    <source>
        <dbReference type="ARBA" id="ARBA00022960"/>
    </source>
</evidence>
<evidence type="ECO:0000256" key="26">
    <source>
        <dbReference type="ARBA" id="ARBA00049902"/>
    </source>
</evidence>
<dbReference type="AlphaFoldDB" id="A0AAU7TUT7"/>
<keyword evidence="13" id="KW-0808">Transferase</keyword>
<comment type="similarity">
    <text evidence="5">In the N-terminal section; belongs to the glycosyltransferase 51 family.</text>
</comment>
<dbReference type="InterPro" id="IPR001264">
    <property type="entry name" value="Glyco_trans_51"/>
</dbReference>
<protein>
    <recommendedName>
        <fullName evidence="7">Penicillin-binding protein 1A</fullName>
        <ecNumber evidence="25">2.4.99.28</ecNumber>
        <ecNumber evidence="6">3.4.16.4</ecNumber>
    </recommendedName>
</protein>
<dbReference type="SUPFAM" id="SSF53955">
    <property type="entry name" value="Lysozyme-like"/>
    <property type="match status" value="1"/>
</dbReference>
<keyword evidence="17" id="KW-0735">Signal-anchor</keyword>
<keyword evidence="22" id="KW-0511">Multifunctional enzyme</keyword>
<feature type="region of interest" description="Disordered" evidence="28">
    <location>
        <begin position="634"/>
        <end position="666"/>
    </location>
</feature>
<keyword evidence="18" id="KW-0573">Peptidoglycan synthesis</keyword>
<evidence type="ECO:0000313" key="32">
    <source>
        <dbReference type="EMBL" id="XBV44456.1"/>
    </source>
</evidence>
<keyword evidence="8" id="KW-1003">Cell membrane</keyword>
<comment type="function">
    <text evidence="1">Cell wall formation. Synthesis of cross-linked peptidoglycan from the lipid intermediates. The enzyme has a penicillin-insensitive transglycosylase N-terminal domain (formation of linear glycan strands) and a penicillin-sensitive transpeptidase C-terminal domain (cross-linking of the peptide subunits).</text>
</comment>
<evidence type="ECO:0000259" key="31">
    <source>
        <dbReference type="Pfam" id="PF17092"/>
    </source>
</evidence>